<feature type="region of interest" description="Disordered" evidence="1">
    <location>
        <begin position="62"/>
        <end position="81"/>
    </location>
</feature>
<name>A0A645DEA7_9ZZZZ</name>
<comment type="caution">
    <text evidence="2">The sequence shown here is derived from an EMBL/GenBank/DDBJ whole genome shotgun (WGS) entry which is preliminary data.</text>
</comment>
<proteinExistence type="predicted"/>
<dbReference type="AlphaFoldDB" id="A0A645DEA7"/>
<accession>A0A645DEA7</accession>
<sequence>MHRSLLVAYQDMPDLILLEKGIVDVQNGTAWVSEHAIDLFFLQAPDYNFRTADHHTRAQKAVNLKGHNLNRHPPVRSRFNP</sequence>
<dbReference type="EMBL" id="VSSQ01034838">
    <property type="protein sequence ID" value="MPM86912.1"/>
    <property type="molecule type" value="Genomic_DNA"/>
</dbReference>
<evidence type="ECO:0000313" key="2">
    <source>
        <dbReference type="EMBL" id="MPM86912.1"/>
    </source>
</evidence>
<protein>
    <submittedName>
        <fullName evidence="2">Uncharacterized protein</fullName>
    </submittedName>
</protein>
<evidence type="ECO:0000256" key="1">
    <source>
        <dbReference type="SAM" id="MobiDB-lite"/>
    </source>
</evidence>
<gene>
    <name evidence="2" type="ORF">SDC9_134005</name>
</gene>
<organism evidence="2">
    <name type="scientific">bioreactor metagenome</name>
    <dbReference type="NCBI Taxonomy" id="1076179"/>
    <lineage>
        <taxon>unclassified sequences</taxon>
        <taxon>metagenomes</taxon>
        <taxon>ecological metagenomes</taxon>
    </lineage>
</organism>
<reference evidence="2" key="1">
    <citation type="submission" date="2019-08" db="EMBL/GenBank/DDBJ databases">
        <authorList>
            <person name="Kucharzyk K."/>
            <person name="Murdoch R.W."/>
            <person name="Higgins S."/>
            <person name="Loffler F."/>
        </authorList>
    </citation>
    <scope>NUCLEOTIDE SEQUENCE</scope>
</reference>